<dbReference type="InterPro" id="IPR043917">
    <property type="entry name" value="DUF5753"/>
</dbReference>
<evidence type="ECO:0000313" key="2">
    <source>
        <dbReference type="EMBL" id="MFC4589056.1"/>
    </source>
</evidence>
<dbReference type="PROSITE" id="PS50943">
    <property type="entry name" value="HTH_CROC1"/>
    <property type="match status" value="1"/>
</dbReference>
<dbReference type="Gene3D" id="1.10.260.40">
    <property type="entry name" value="lambda repressor-like DNA-binding domains"/>
    <property type="match status" value="1"/>
</dbReference>
<dbReference type="CDD" id="cd00093">
    <property type="entry name" value="HTH_XRE"/>
    <property type="match status" value="1"/>
</dbReference>
<gene>
    <name evidence="2" type="ORF">ACFO8L_23400</name>
</gene>
<comment type="caution">
    <text evidence="2">The sequence shown here is derived from an EMBL/GenBank/DDBJ whole genome shotgun (WGS) entry which is preliminary data.</text>
</comment>
<evidence type="ECO:0000259" key="1">
    <source>
        <dbReference type="PROSITE" id="PS50943"/>
    </source>
</evidence>
<organism evidence="2 3">
    <name type="scientific">Sphaerisporangium corydalis</name>
    <dbReference type="NCBI Taxonomy" id="1441875"/>
    <lineage>
        <taxon>Bacteria</taxon>
        <taxon>Bacillati</taxon>
        <taxon>Actinomycetota</taxon>
        <taxon>Actinomycetes</taxon>
        <taxon>Streptosporangiales</taxon>
        <taxon>Streptosporangiaceae</taxon>
        <taxon>Sphaerisporangium</taxon>
    </lineage>
</organism>
<dbReference type="Pfam" id="PF19054">
    <property type="entry name" value="DUF5753"/>
    <property type="match status" value="1"/>
</dbReference>
<dbReference type="InterPro" id="IPR010982">
    <property type="entry name" value="Lambda_DNA-bd_dom_sf"/>
</dbReference>
<dbReference type="RefSeq" id="WP_262847566.1">
    <property type="nucleotide sequence ID" value="NZ_JANZYP010000065.1"/>
</dbReference>
<accession>A0ABV9EHN6</accession>
<keyword evidence="3" id="KW-1185">Reference proteome</keyword>
<reference evidence="3" key="1">
    <citation type="journal article" date="2019" name="Int. J. Syst. Evol. Microbiol.">
        <title>The Global Catalogue of Microorganisms (GCM) 10K type strain sequencing project: providing services to taxonomists for standard genome sequencing and annotation.</title>
        <authorList>
            <consortium name="The Broad Institute Genomics Platform"/>
            <consortium name="The Broad Institute Genome Sequencing Center for Infectious Disease"/>
            <person name="Wu L."/>
            <person name="Ma J."/>
        </authorList>
    </citation>
    <scope>NUCLEOTIDE SEQUENCE [LARGE SCALE GENOMIC DNA]</scope>
    <source>
        <strain evidence="3">CCUG 49560</strain>
    </source>
</reference>
<dbReference type="SMART" id="SM00530">
    <property type="entry name" value="HTH_XRE"/>
    <property type="match status" value="1"/>
</dbReference>
<dbReference type="Pfam" id="PF13560">
    <property type="entry name" value="HTH_31"/>
    <property type="match status" value="1"/>
</dbReference>
<dbReference type="SUPFAM" id="SSF47413">
    <property type="entry name" value="lambda repressor-like DNA-binding domains"/>
    <property type="match status" value="1"/>
</dbReference>
<dbReference type="InterPro" id="IPR001387">
    <property type="entry name" value="Cro/C1-type_HTH"/>
</dbReference>
<sequence length="285" mass="32703">MPDRGSPSLRRARLGRDLRRLREASGLIGDEVAARLKWSAAKVSRIENAKTFPTIKDVEDLLKLFGADRVIRQQLLELRRSAAQKGWWDDYRGSLPPTALVLLDREAEADLACNWEPQVLPGLLQTRDYARALMAAMQPIVQIPPVWIEQRVEARGARQDYLLGGPHPLNLVTVFDESVLRRQFGDARVMREQLDHLVEVSELEHVEMRILTQDTPPPTPTGPFLYLSFADFPETVYLEEFFGARFVEDAEQVFAYKRAFDHLLSISLDEAKSQQLIRTISERWR</sequence>
<dbReference type="Proteomes" id="UP001595891">
    <property type="component" value="Unassembled WGS sequence"/>
</dbReference>
<feature type="domain" description="HTH cro/C1-type" evidence="1">
    <location>
        <begin position="18"/>
        <end position="72"/>
    </location>
</feature>
<protein>
    <submittedName>
        <fullName evidence="2">Helix-turn-helix domain-containing protein</fullName>
    </submittedName>
</protein>
<name>A0ABV9EHN6_9ACTN</name>
<dbReference type="EMBL" id="JBHSFN010000014">
    <property type="protein sequence ID" value="MFC4589056.1"/>
    <property type="molecule type" value="Genomic_DNA"/>
</dbReference>
<proteinExistence type="predicted"/>
<evidence type="ECO:0000313" key="3">
    <source>
        <dbReference type="Proteomes" id="UP001595891"/>
    </source>
</evidence>